<evidence type="ECO:0000256" key="1">
    <source>
        <dbReference type="SAM" id="Phobius"/>
    </source>
</evidence>
<dbReference type="RefSeq" id="WP_307476907.1">
    <property type="nucleotide sequence ID" value="NZ_JAUSUB010000016.1"/>
</dbReference>
<evidence type="ECO:0000313" key="2">
    <source>
        <dbReference type="EMBL" id="MDQ0271623.1"/>
    </source>
</evidence>
<keyword evidence="1" id="KW-0812">Transmembrane</keyword>
<feature type="transmembrane region" description="Helical" evidence="1">
    <location>
        <begin position="71"/>
        <end position="91"/>
    </location>
</feature>
<feature type="transmembrane region" description="Helical" evidence="1">
    <location>
        <begin position="7"/>
        <end position="27"/>
    </location>
</feature>
<sequence length="164" mass="19269">MEKFTIIIIVSAILLTMPLFWLGFLMTPRPGSSSGNGNPAIFIMFLLIPLFAISVYGWVQLLRAVYIKQSYLYWTMLLIIVHIIVAFIYQVNSFNKYRLVWEEAYKKDFGLIDYEYINGIMTVASIHMNSQFFNANTFMMFITFSIFIGCLIELLRRKMRLRNE</sequence>
<comment type="caution">
    <text evidence="2">The sequence shown here is derived from an EMBL/GenBank/DDBJ whole genome shotgun (WGS) entry which is preliminary data.</text>
</comment>
<protein>
    <submittedName>
        <fullName evidence="2">Uncharacterized protein</fullName>
    </submittedName>
</protein>
<feature type="transmembrane region" description="Helical" evidence="1">
    <location>
        <begin position="138"/>
        <end position="155"/>
    </location>
</feature>
<proteinExistence type="predicted"/>
<keyword evidence="1" id="KW-1133">Transmembrane helix</keyword>
<reference evidence="2 3" key="1">
    <citation type="submission" date="2023-07" db="EMBL/GenBank/DDBJ databases">
        <title>Genomic Encyclopedia of Type Strains, Phase IV (KMG-IV): sequencing the most valuable type-strain genomes for metagenomic binning, comparative biology and taxonomic classification.</title>
        <authorList>
            <person name="Goeker M."/>
        </authorList>
    </citation>
    <scope>NUCLEOTIDE SEQUENCE [LARGE SCALE GENOMIC DNA]</scope>
    <source>
        <strain evidence="2 3">DSM 23494</strain>
    </source>
</reference>
<dbReference type="Proteomes" id="UP001238088">
    <property type="component" value="Unassembled WGS sequence"/>
</dbReference>
<accession>A0ABU0AML0</accession>
<organism evidence="2 3">
    <name type="scientific">Cytobacillus purgationiresistens</name>
    <dbReference type="NCBI Taxonomy" id="863449"/>
    <lineage>
        <taxon>Bacteria</taxon>
        <taxon>Bacillati</taxon>
        <taxon>Bacillota</taxon>
        <taxon>Bacilli</taxon>
        <taxon>Bacillales</taxon>
        <taxon>Bacillaceae</taxon>
        <taxon>Cytobacillus</taxon>
    </lineage>
</organism>
<keyword evidence="1" id="KW-0472">Membrane</keyword>
<feature type="transmembrane region" description="Helical" evidence="1">
    <location>
        <begin position="39"/>
        <end position="59"/>
    </location>
</feature>
<keyword evidence="3" id="KW-1185">Reference proteome</keyword>
<name>A0ABU0AML0_9BACI</name>
<dbReference type="EMBL" id="JAUSUB010000016">
    <property type="protein sequence ID" value="MDQ0271623.1"/>
    <property type="molecule type" value="Genomic_DNA"/>
</dbReference>
<gene>
    <name evidence="2" type="ORF">J2S17_003511</name>
</gene>
<evidence type="ECO:0000313" key="3">
    <source>
        <dbReference type="Proteomes" id="UP001238088"/>
    </source>
</evidence>